<evidence type="ECO:0000259" key="4">
    <source>
        <dbReference type="Pfam" id="PF00561"/>
    </source>
</evidence>
<keyword evidence="6" id="KW-1185">Reference proteome</keyword>
<keyword evidence="2" id="KW-0963">Cytoplasm</keyword>
<dbReference type="InterPro" id="IPR008220">
    <property type="entry name" value="HAT_MetX-like"/>
</dbReference>
<sequence>MHQSIYHHNKEFVLESGEIIPSFHLQYTTYGKLNATKSNVVWVFHALTANSEAADWWPGLIGRGKIFNPEKHFIICVNVPGSCYGSISPLDINAKTNQPYYHEFPIFTLRDIVKTFQHLRQYLQIEKIWIGIGGSLGGMQLLEWAISEPEIFENIIPIGTNAKQSPWGIALNASQRMSIEADATWKEKSDKAGLEGLKVARSIALLSYRDYNAYNTTQQGITEDSRNYSIDKQIYRAETYQKYQGEKLAKRFNAFSYYNLSRTMDSHDVGRGRDSTETALSIIKAKTLVIGIFSDILFPPEEQMFIANNITNAEIHIINSLFGHDGFLLEFDTIEKIIGNFLNKKNLKNE</sequence>
<evidence type="ECO:0000313" key="6">
    <source>
        <dbReference type="Proteomes" id="UP000266118"/>
    </source>
</evidence>
<reference evidence="5 6" key="1">
    <citation type="submission" date="2018-09" db="EMBL/GenBank/DDBJ databases">
        <title>Arachidicoccus sp. nov., a bacterium isolated from soil.</title>
        <authorList>
            <person name="Weon H.-Y."/>
            <person name="Kwon S.-W."/>
            <person name="Lee S.A."/>
        </authorList>
    </citation>
    <scope>NUCLEOTIDE SEQUENCE [LARGE SCALE GENOMIC DNA]</scope>
    <source>
        <strain evidence="5 6">KIS59-12</strain>
    </source>
</reference>
<proteinExistence type="inferred from homology"/>
<dbReference type="PIRSF" id="PIRSF000443">
    <property type="entry name" value="Homoser_Ac_trans"/>
    <property type="match status" value="1"/>
</dbReference>
<protein>
    <recommendedName>
        <fullName evidence="2">Homoserine O-acetyltransferase</fullName>
        <shortName evidence="2">HAT</shortName>
        <ecNumber evidence="2">2.3.1.31</ecNumber>
    </recommendedName>
    <alternativeName>
        <fullName evidence="2">Homoserine transacetylase</fullName>
        <shortName evidence="2">HTA</shortName>
    </alternativeName>
</protein>
<comment type="subcellular location">
    <subcellularLocation>
        <location evidence="2">Cytoplasm</location>
    </subcellularLocation>
</comment>
<dbReference type="EC" id="2.3.1.31" evidence="2"/>
<keyword evidence="2" id="KW-0028">Amino-acid biosynthesis</keyword>
<accession>A0A386HSK8</accession>
<dbReference type="GO" id="GO:0004414">
    <property type="term" value="F:homoserine O-acetyltransferase activity"/>
    <property type="evidence" value="ECO:0007669"/>
    <property type="project" value="UniProtKB-UniRule"/>
</dbReference>
<comment type="catalytic activity">
    <reaction evidence="2">
        <text>L-homoserine + acetyl-CoA = O-acetyl-L-homoserine + CoA</text>
        <dbReference type="Rhea" id="RHEA:13701"/>
        <dbReference type="ChEBI" id="CHEBI:57287"/>
        <dbReference type="ChEBI" id="CHEBI:57288"/>
        <dbReference type="ChEBI" id="CHEBI:57476"/>
        <dbReference type="ChEBI" id="CHEBI:57716"/>
        <dbReference type="EC" id="2.3.1.31"/>
    </reaction>
</comment>
<dbReference type="Proteomes" id="UP000266118">
    <property type="component" value="Chromosome"/>
</dbReference>
<dbReference type="OrthoDB" id="9800754at2"/>
<dbReference type="GO" id="GO:0005737">
    <property type="term" value="C:cytoplasm"/>
    <property type="evidence" value="ECO:0007669"/>
    <property type="project" value="UniProtKB-SubCell"/>
</dbReference>
<feature type="binding site" evidence="2">
    <location>
        <position position="325"/>
    </location>
    <ligand>
        <name>substrate</name>
    </ligand>
</feature>
<evidence type="ECO:0000313" key="5">
    <source>
        <dbReference type="EMBL" id="AYD48793.1"/>
    </source>
</evidence>
<dbReference type="RefSeq" id="WP_119989886.1">
    <property type="nucleotide sequence ID" value="NZ_CP032489.1"/>
</dbReference>
<feature type="active site" evidence="2 3">
    <location>
        <position position="324"/>
    </location>
</feature>
<feature type="binding site" evidence="2">
    <location>
        <position position="201"/>
    </location>
    <ligand>
        <name>substrate</name>
    </ligand>
</feature>
<organism evidence="5 6">
    <name type="scientific">Arachidicoccus soli</name>
    <dbReference type="NCBI Taxonomy" id="2341117"/>
    <lineage>
        <taxon>Bacteria</taxon>
        <taxon>Pseudomonadati</taxon>
        <taxon>Bacteroidota</taxon>
        <taxon>Chitinophagia</taxon>
        <taxon>Chitinophagales</taxon>
        <taxon>Chitinophagaceae</taxon>
        <taxon>Arachidicoccus</taxon>
    </lineage>
</organism>
<keyword evidence="2 5" id="KW-0012">Acyltransferase</keyword>
<comment type="similarity">
    <text evidence="2">Belongs to the AB hydrolase superfamily. MetX family.</text>
</comment>
<feature type="active site" evidence="2 3">
    <location>
        <position position="295"/>
    </location>
</feature>
<dbReference type="AlphaFoldDB" id="A0A386HSK8"/>
<dbReference type="GO" id="GO:0009092">
    <property type="term" value="P:homoserine metabolic process"/>
    <property type="evidence" value="ECO:0007669"/>
    <property type="project" value="TreeGrafter"/>
</dbReference>
<dbReference type="NCBIfam" id="TIGR01392">
    <property type="entry name" value="homoserO_Ac_trn"/>
    <property type="match status" value="1"/>
</dbReference>
<comment type="pathway">
    <text evidence="2">Amino-acid biosynthesis; L-methionine biosynthesis via de novo pathway; O-acetyl-L-homoserine from L-homoserine: step 1/1.</text>
</comment>
<comment type="subunit">
    <text evidence="2">Homodimer.</text>
</comment>
<dbReference type="GO" id="GO:0009086">
    <property type="term" value="P:methionine biosynthetic process"/>
    <property type="evidence" value="ECO:0007669"/>
    <property type="project" value="UniProtKB-UniRule"/>
</dbReference>
<dbReference type="InterPro" id="IPR000073">
    <property type="entry name" value="AB_hydrolase_1"/>
</dbReference>
<keyword evidence="2" id="KW-0486">Methionine biosynthesis</keyword>
<evidence type="ECO:0000256" key="1">
    <source>
        <dbReference type="ARBA" id="ARBA00022679"/>
    </source>
</evidence>
<dbReference type="PANTHER" id="PTHR32268">
    <property type="entry name" value="HOMOSERINE O-ACETYLTRANSFERASE"/>
    <property type="match status" value="1"/>
</dbReference>
<keyword evidence="1 2" id="KW-0808">Transferase</keyword>
<dbReference type="EMBL" id="CP032489">
    <property type="protein sequence ID" value="AYD48793.1"/>
    <property type="molecule type" value="Genomic_DNA"/>
</dbReference>
<dbReference type="Gene3D" id="3.40.50.1820">
    <property type="entry name" value="alpha/beta hydrolase"/>
    <property type="match status" value="1"/>
</dbReference>
<dbReference type="SUPFAM" id="SSF53474">
    <property type="entry name" value="alpha/beta-Hydrolases"/>
    <property type="match status" value="1"/>
</dbReference>
<dbReference type="Pfam" id="PF00561">
    <property type="entry name" value="Abhydrolase_1"/>
    <property type="match status" value="1"/>
</dbReference>
<name>A0A386HSK8_9BACT</name>
<evidence type="ECO:0000256" key="3">
    <source>
        <dbReference type="PIRSR" id="PIRSR000443-1"/>
    </source>
</evidence>
<comment type="caution">
    <text evidence="2">Lacks conserved residue(s) required for the propagation of feature annotation.</text>
</comment>
<dbReference type="KEGG" id="ark:D6B99_14970"/>
<dbReference type="UniPathway" id="UPA00051">
    <property type="reaction ID" value="UER00074"/>
</dbReference>
<dbReference type="HAMAP" id="MF_00296">
    <property type="entry name" value="MetX_acyltransf"/>
    <property type="match status" value="1"/>
</dbReference>
<comment type="function">
    <text evidence="2">Transfers an acetyl group from acetyl-CoA to L-homoserine, forming acetyl-L-homoserine.</text>
</comment>
<evidence type="ECO:0000256" key="2">
    <source>
        <dbReference type="HAMAP-Rule" id="MF_00296"/>
    </source>
</evidence>
<dbReference type="PANTHER" id="PTHR32268:SF11">
    <property type="entry name" value="HOMOSERINE O-ACETYLTRANSFERASE"/>
    <property type="match status" value="1"/>
</dbReference>
<gene>
    <name evidence="5" type="primary">metX</name>
    <name evidence="2" type="synonym">metXA</name>
    <name evidence="5" type="ORF">D6B99_14970</name>
</gene>
<feature type="domain" description="AB hydrolase-1" evidence="4">
    <location>
        <begin position="40"/>
        <end position="320"/>
    </location>
</feature>
<feature type="active site" description="Nucleophile" evidence="2 3">
    <location>
        <position position="135"/>
    </location>
</feature>
<dbReference type="InterPro" id="IPR029058">
    <property type="entry name" value="AB_hydrolase_fold"/>
</dbReference>